<feature type="domain" description="Xaa-Pro dipeptidyl-peptidase-like" evidence="1">
    <location>
        <begin position="42"/>
        <end position="108"/>
    </location>
</feature>
<reference evidence="2" key="1">
    <citation type="submission" date="2018-05" db="EMBL/GenBank/DDBJ databases">
        <authorList>
            <person name="Lanie J.A."/>
            <person name="Ng W.-L."/>
            <person name="Kazmierczak K.M."/>
            <person name="Andrzejewski T.M."/>
            <person name="Davidsen T.M."/>
            <person name="Wayne K.J."/>
            <person name="Tettelin H."/>
            <person name="Glass J.I."/>
            <person name="Rusch D."/>
            <person name="Podicherti R."/>
            <person name="Tsui H.-C.T."/>
            <person name="Winkler M.E."/>
        </authorList>
    </citation>
    <scope>NUCLEOTIDE SEQUENCE</scope>
</reference>
<dbReference type="InterPro" id="IPR000383">
    <property type="entry name" value="Xaa-Pro-like_dom"/>
</dbReference>
<organism evidence="2">
    <name type="scientific">marine metagenome</name>
    <dbReference type="NCBI Taxonomy" id="408172"/>
    <lineage>
        <taxon>unclassified sequences</taxon>
        <taxon>metagenomes</taxon>
        <taxon>ecological metagenomes</taxon>
    </lineage>
</organism>
<accession>A0A382LSE9</accession>
<dbReference type="EMBL" id="UINC01088936">
    <property type="protein sequence ID" value="SVC39588.1"/>
    <property type="molecule type" value="Genomic_DNA"/>
</dbReference>
<evidence type="ECO:0000313" key="2">
    <source>
        <dbReference type="EMBL" id="SVC39588.1"/>
    </source>
</evidence>
<proteinExistence type="predicted"/>
<sequence>MKEKLIGLFILIILSICAIVYVKEAEEISVLTIREVMIPMPDGIQLVADIYMPTDIPAGEHLPVLLEYTPYRKNDSRGSRYGVYTYFVKRGYVVARVDIRGTGNSQGRT</sequence>
<dbReference type="GO" id="GO:0016787">
    <property type="term" value="F:hydrolase activity"/>
    <property type="evidence" value="ECO:0007669"/>
    <property type="project" value="InterPro"/>
</dbReference>
<dbReference type="InterPro" id="IPR029058">
    <property type="entry name" value="AB_hydrolase_fold"/>
</dbReference>
<evidence type="ECO:0000259" key="1">
    <source>
        <dbReference type="Pfam" id="PF02129"/>
    </source>
</evidence>
<feature type="non-terminal residue" evidence="2">
    <location>
        <position position="109"/>
    </location>
</feature>
<dbReference type="SUPFAM" id="SSF53474">
    <property type="entry name" value="alpha/beta-Hydrolases"/>
    <property type="match status" value="1"/>
</dbReference>
<protein>
    <recommendedName>
        <fullName evidence="1">Xaa-Pro dipeptidyl-peptidase-like domain-containing protein</fullName>
    </recommendedName>
</protein>
<dbReference type="AlphaFoldDB" id="A0A382LSE9"/>
<dbReference type="Pfam" id="PF02129">
    <property type="entry name" value="Peptidase_S15"/>
    <property type="match status" value="1"/>
</dbReference>
<name>A0A382LSE9_9ZZZZ</name>
<dbReference type="Gene3D" id="3.40.50.1820">
    <property type="entry name" value="alpha/beta hydrolase"/>
    <property type="match status" value="1"/>
</dbReference>
<gene>
    <name evidence="2" type="ORF">METZ01_LOCUS292442</name>
</gene>